<keyword evidence="4 5" id="KW-0472">Membrane</keyword>
<evidence type="ECO:0000256" key="2">
    <source>
        <dbReference type="ARBA" id="ARBA00022692"/>
    </source>
</evidence>
<protein>
    <submittedName>
        <fullName evidence="6">Rta1 like family</fullName>
    </submittedName>
</protein>
<name>A0A9P8TVQ8_9HYPO</name>
<dbReference type="PANTHER" id="PTHR31465">
    <property type="entry name" value="PROTEIN RTA1-RELATED"/>
    <property type="match status" value="1"/>
</dbReference>
<feature type="transmembrane region" description="Helical" evidence="5">
    <location>
        <begin position="63"/>
        <end position="82"/>
    </location>
</feature>
<evidence type="ECO:0000256" key="5">
    <source>
        <dbReference type="SAM" id="Phobius"/>
    </source>
</evidence>
<sequence length="313" mass="34385">MAGDPPPGTITFGSDATCNLDTCPVEWSIYGYRPSLAANVVFAVLFGLAFLAHLHLGFRWRSWGFTVPVLLGCVTEIIGYVGRILLWSNPFSFNGFIIQIGFTWTNFACSVCLTIAPVFYTASIYVTLSQSIVYLAPDLSRFKPQLFYYIFIPFDILCLVLQATGGALSADSSGPDKTGVNISQAGLSLQVIVLVLFIVAFADYMIRYLRSGRASSFGWRLTAFFSGLTAATLLILARCAYRVAELKDGYDGSLIQEEAPFIVLEGVFVFLAVSSLCWGHPGLGLKREGLEGRKLENDSERTIAVTREAERRK</sequence>
<proteinExistence type="predicted"/>
<comment type="subcellular location">
    <subcellularLocation>
        <location evidence="1">Membrane</location>
        <topology evidence="1">Multi-pass membrane protein</topology>
    </subcellularLocation>
</comment>
<comment type="caution">
    <text evidence="6">The sequence shown here is derived from an EMBL/GenBank/DDBJ whole genome shotgun (WGS) entry which is preliminary data.</text>
</comment>
<keyword evidence="7" id="KW-1185">Reference proteome</keyword>
<feature type="transmembrane region" description="Helical" evidence="5">
    <location>
        <begin position="261"/>
        <end position="279"/>
    </location>
</feature>
<dbReference type="GO" id="GO:0000324">
    <property type="term" value="C:fungal-type vacuole"/>
    <property type="evidence" value="ECO:0007669"/>
    <property type="project" value="TreeGrafter"/>
</dbReference>
<keyword evidence="2 5" id="KW-0812">Transmembrane</keyword>
<feature type="transmembrane region" description="Helical" evidence="5">
    <location>
        <begin position="146"/>
        <end position="167"/>
    </location>
</feature>
<reference evidence="6" key="1">
    <citation type="submission" date="2021-08" db="EMBL/GenBank/DDBJ databases">
        <title>Chromosome-Level Trichoderma cornu-damae using Hi-C Data.</title>
        <authorList>
            <person name="Kim C.S."/>
        </authorList>
    </citation>
    <scope>NUCLEOTIDE SEQUENCE</scope>
    <source>
        <strain evidence="6">KA19-0412C</strain>
    </source>
</reference>
<feature type="transmembrane region" description="Helical" evidence="5">
    <location>
        <begin position="187"/>
        <end position="206"/>
    </location>
</feature>
<dbReference type="Pfam" id="PF04479">
    <property type="entry name" value="RTA1"/>
    <property type="match status" value="1"/>
</dbReference>
<gene>
    <name evidence="6" type="ORF">Trco_005967</name>
</gene>
<dbReference type="AlphaFoldDB" id="A0A9P8TVQ8"/>
<evidence type="ECO:0000256" key="4">
    <source>
        <dbReference type="ARBA" id="ARBA00023136"/>
    </source>
</evidence>
<accession>A0A9P8TVQ8</accession>
<evidence type="ECO:0000313" key="7">
    <source>
        <dbReference type="Proteomes" id="UP000827724"/>
    </source>
</evidence>
<feature type="transmembrane region" description="Helical" evidence="5">
    <location>
        <begin position="102"/>
        <end position="126"/>
    </location>
</feature>
<keyword evidence="3 5" id="KW-1133">Transmembrane helix</keyword>
<evidence type="ECO:0000313" key="6">
    <source>
        <dbReference type="EMBL" id="KAH6606814.1"/>
    </source>
</evidence>
<evidence type="ECO:0000256" key="1">
    <source>
        <dbReference type="ARBA" id="ARBA00004141"/>
    </source>
</evidence>
<evidence type="ECO:0000256" key="3">
    <source>
        <dbReference type="ARBA" id="ARBA00022989"/>
    </source>
</evidence>
<feature type="transmembrane region" description="Helical" evidence="5">
    <location>
        <begin position="36"/>
        <end position="56"/>
    </location>
</feature>
<dbReference type="GO" id="GO:0005886">
    <property type="term" value="C:plasma membrane"/>
    <property type="evidence" value="ECO:0007669"/>
    <property type="project" value="TreeGrafter"/>
</dbReference>
<dbReference type="PANTHER" id="PTHR31465:SF7">
    <property type="entry name" value="SPHINGOID LONG-CHAIN BASE TRANSPORTER RSB1"/>
    <property type="match status" value="1"/>
</dbReference>
<dbReference type="InterPro" id="IPR007568">
    <property type="entry name" value="RTA1"/>
</dbReference>
<dbReference type="OrthoDB" id="4521223at2759"/>
<dbReference type="Proteomes" id="UP000827724">
    <property type="component" value="Unassembled WGS sequence"/>
</dbReference>
<organism evidence="6 7">
    <name type="scientific">Trichoderma cornu-damae</name>
    <dbReference type="NCBI Taxonomy" id="654480"/>
    <lineage>
        <taxon>Eukaryota</taxon>
        <taxon>Fungi</taxon>
        <taxon>Dikarya</taxon>
        <taxon>Ascomycota</taxon>
        <taxon>Pezizomycotina</taxon>
        <taxon>Sordariomycetes</taxon>
        <taxon>Hypocreomycetidae</taxon>
        <taxon>Hypocreales</taxon>
        <taxon>Hypocreaceae</taxon>
        <taxon>Trichoderma</taxon>
    </lineage>
</organism>
<dbReference type="EMBL" id="JAIWOZ010000004">
    <property type="protein sequence ID" value="KAH6606814.1"/>
    <property type="molecule type" value="Genomic_DNA"/>
</dbReference>
<feature type="transmembrane region" description="Helical" evidence="5">
    <location>
        <begin position="218"/>
        <end position="241"/>
    </location>
</feature>